<dbReference type="eggNOG" id="COG4122">
    <property type="taxonomic scope" value="Bacteria"/>
</dbReference>
<keyword evidence="3 4" id="KW-0949">S-adenosyl-L-methionine</keyword>
<dbReference type="InterPro" id="IPR050362">
    <property type="entry name" value="Cation-dep_OMT"/>
</dbReference>
<dbReference type="HAMAP" id="MF_02217">
    <property type="entry name" value="TrmR_methyltr"/>
    <property type="match status" value="1"/>
</dbReference>
<dbReference type="GO" id="GO:0016300">
    <property type="term" value="F:tRNA (uridine) methyltransferase activity"/>
    <property type="evidence" value="ECO:0007669"/>
    <property type="project" value="UniProtKB-UniRule"/>
</dbReference>
<dbReference type="Proteomes" id="UP000016464">
    <property type="component" value="Unassembled WGS sequence"/>
</dbReference>
<dbReference type="CDD" id="cd02440">
    <property type="entry name" value="AdoMet_MTases"/>
    <property type="match status" value="1"/>
</dbReference>
<dbReference type="STRING" id="1385984.GCA_000702565_02002"/>
<dbReference type="Gene3D" id="3.40.50.150">
    <property type="entry name" value="Vaccinia Virus protein VP39"/>
    <property type="match status" value="1"/>
</dbReference>
<feature type="binding site" evidence="4">
    <location>
        <position position="132"/>
    </location>
    <ligand>
        <name>S-adenosyl-L-methionine</name>
        <dbReference type="ChEBI" id="CHEBI:59789"/>
    </ligand>
</feature>
<evidence type="ECO:0000313" key="6">
    <source>
        <dbReference type="Proteomes" id="UP000016464"/>
    </source>
</evidence>
<feature type="binding site" evidence="4">
    <location>
        <position position="86"/>
    </location>
    <ligand>
        <name>S-adenosyl-L-methionine</name>
        <dbReference type="ChEBI" id="CHEBI:59789"/>
    </ligand>
</feature>
<keyword evidence="4" id="KW-0819">tRNA processing</keyword>
<comment type="catalytic activity">
    <reaction evidence="4">
        <text>5-hydroxyuridine(34) in tRNA + S-adenosyl-L-methionine = 5-methoxyuridine(34) in tRNA + S-adenosyl-L-homocysteine + H(+)</text>
        <dbReference type="Rhea" id="RHEA:60524"/>
        <dbReference type="Rhea" id="RHEA-COMP:13381"/>
        <dbReference type="Rhea" id="RHEA-COMP:15591"/>
        <dbReference type="ChEBI" id="CHEBI:15378"/>
        <dbReference type="ChEBI" id="CHEBI:57856"/>
        <dbReference type="ChEBI" id="CHEBI:59789"/>
        <dbReference type="ChEBI" id="CHEBI:136877"/>
        <dbReference type="ChEBI" id="CHEBI:143860"/>
    </reaction>
</comment>
<dbReference type="AlphaFoldDB" id="U1LVT2"/>
<evidence type="ECO:0000256" key="4">
    <source>
        <dbReference type="HAMAP-Rule" id="MF_02217"/>
    </source>
</evidence>
<reference evidence="5 6" key="1">
    <citation type="journal article" date="2013" name="Genome Announc.">
        <title>Draft Genome Sequence of Exiguobacterium pavilionensis Strain RW-2, with Wide Thermal, Salinity, and pH Tolerance, Isolated from Modern Freshwater Microbialites.</title>
        <authorList>
            <person name="White R.A.III."/>
            <person name="Grassa C.J."/>
            <person name="Suttle C.A."/>
        </authorList>
    </citation>
    <scope>NUCLEOTIDE SEQUENCE [LARGE SCALE GENOMIC DNA]</scope>
    <source>
        <strain evidence="5 6">RW-2</strain>
    </source>
</reference>
<comment type="caution">
    <text evidence="5">The sequence shown here is derived from an EMBL/GenBank/DDBJ whole genome shotgun (WGS) entry which is preliminary data.</text>
</comment>
<accession>U1LVT2</accession>
<feature type="binding site" evidence="4">
    <location>
        <position position="158"/>
    </location>
    <ligand>
        <name>Mg(2+)</name>
        <dbReference type="ChEBI" id="CHEBI:18420"/>
    </ligand>
</feature>
<comment type="function">
    <text evidence="4">Catalyzes the methylation of 5-hydroxyuridine (ho5U) to form 5-methoxyuridine (mo5U) at position 34 in tRNAs.</text>
</comment>
<dbReference type="InterPro" id="IPR029063">
    <property type="entry name" value="SAM-dependent_MTases_sf"/>
</dbReference>
<protein>
    <recommendedName>
        <fullName evidence="4">tRNA 5-hydroxyuridine methyltransferase</fullName>
        <ecNumber evidence="4">2.1.1.-</ecNumber>
    </recommendedName>
    <alternativeName>
        <fullName evidence="4">ho5U methyltransferase</fullName>
    </alternativeName>
</protein>
<feature type="binding site" evidence="4">
    <location>
        <position position="159"/>
    </location>
    <ligand>
        <name>Mg(2+)</name>
        <dbReference type="ChEBI" id="CHEBI:18420"/>
    </ligand>
</feature>
<dbReference type="InterPro" id="IPR043675">
    <property type="entry name" value="TrmR_methyltr"/>
</dbReference>
<dbReference type="PROSITE" id="PS51682">
    <property type="entry name" value="SAM_OMT_I"/>
    <property type="match status" value="1"/>
</dbReference>
<dbReference type="GO" id="GO:0030488">
    <property type="term" value="P:tRNA methylation"/>
    <property type="evidence" value="ECO:0007669"/>
    <property type="project" value="UniProtKB-UniRule"/>
</dbReference>
<keyword evidence="1 4" id="KW-0489">Methyltransferase</keyword>
<feature type="binding site" evidence="4">
    <location>
        <position position="39"/>
    </location>
    <ligand>
        <name>S-adenosyl-L-methionine</name>
        <dbReference type="ChEBI" id="CHEBI:59789"/>
    </ligand>
</feature>
<keyword evidence="4" id="KW-0479">Metal-binding</keyword>
<organism evidence="5 6">
    <name type="scientific">Exiguobacterium chiriqhucha RW-2</name>
    <dbReference type="NCBI Taxonomy" id="1345023"/>
    <lineage>
        <taxon>Bacteria</taxon>
        <taxon>Bacillati</taxon>
        <taxon>Bacillota</taxon>
        <taxon>Bacilli</taxon>
        <taxon>Bacillales</taxon>
        <taxon>Bacillales Family XII. Incertae Sedis</taxon>
        <taxon>Exiguobacterium</taxon>
    </lineage>
</organism>
<sequence length="216" mass="24262">MYDVEHSSYEGYVENLVTPRSPLLAEMEAFAKEHHVPIMDLTGSEVLLSLLAMQRPKRILEVGTAIGYSAIRMAELLPDAEIVTIERNARRHEEALSFIGRSDVSDRITVIHGDAVELIGTIEGEFDAIFIDAAKGQYQKFFDGYGALVPIGGTIYSDNLFLRGDVLLEDVSVLDRRRRRLVRLVKEFTEQLMARTDYHTAILPLGDGLAISRKLR</sequence>
<dbReference type="PANTHER" id="PTHR10509">
    <property type="entry name" value="O-METHYLTRANSFERASE-RELATED"/>
    <property type="match status" value="1"/>
</dbReference>
<dbReference type="SUPFAM" id="SSF53335">
    <property type="entry name" value="S-adenosyl-L-methionine-dependent methyltransferases"/>
    <property type="match status" value="1"/>
</dbReference>
<feature type="binding site" evidence="4">
    <location>
        <begin position="114"/>
        <end position="115"/>
    </location>
    <ligand>
        <name>S-adenosyl-L-methionine</name>
        <dbReference type="ChEBI" id="CHEBI:59789"/>
    </ligand>
</feature>
<feature type="binding site" evidence="4">
    <location>
        <position position="132"/>
    </location>
    <ligand>
        <name>Mg(2+)</name>
        <dbReference type="ChEBI" id="CHEBI:18420"/>
    </ligand>
</feature>
<evidence type="ECO:0000256" key="3">
    <source>
        <dbReference type="ARBA" id="ARBA00022691"/>
    </source>
</evidence>
<dbReference type="GO" id="GO:0000287">
    <property type="term" value="F:magnesium ion binding"/>
    <property type="evidence" value="ECO:0007669"/>
    <property type="project" value="UniProtKB-UniRule"/>
</dbReference>
<dbReference type="GO" id="GO:0008757">
    <property type="term" value="F:S-adenosylmethionine-dependent methyltransferase activity"/>
    <property type="evidence" value="ECO:0007669"/>
    <property type="project" value="TreeGrafter"/>
</dbReference>
<dbReference type="EC" id="2.1.1.-" evidence="4"/>
<dbReference type="EMBL" id="ATCL01000020">
    <property type="protein sequence ID" value="ERG66307.1"/>
    <property type="molecule type" value="Genomic_DNA"/>
</dbReference>
<evidence type="ECO:0000313" key="5">
    <source>
        <dbReference type="EMBL" id="ERG66307.1"/>
    </source>
</evidence>
<dbReference type="InterPro" id="IPR002935">
    <property type="entry name" value="SAM_O-MeTrfase"/>
</dbReference>
<comment type="similarity">
    <text evidence="4">Belongs to the class I-like SAM-binding methyltransferase superfamily. Cation-dependent O-methyltransferase family.</text>
</comment>
<proteinExistence type="inferred from homology"/>
<evidence type="ECO:0000256" key="2">
    <source>
        <dbReference type="ARBA" id="ARBA00022679"/>
    </source>
</evidence>
<keyword evidence="6" id="KW-1185">Reference proteome</keyword>
<name>U1LVT2_9BACL</name>
<dbReference type="PANTHER" id="PTHR10509:SF14">
    <property type="entry name" value="CAFFEOYL-COA O-METHYLTRANSFERASE 3-RELATED"/>
    <property type="match status" value="1"/>
</dbReference>
<dbReference type="PATRIC" id="fig|1345023.5.peg.1775"/>
<gene>
    <name evidence="4" type="primary">trmR</name>
    <name evidence="5" type="ORF">M467_03345</name>
</gene>
<feature type="binding site" evidence="4">
    <location>
        <position position="69"/>
    </location>
    <ligand>
        <name>S-adenosyl-L-methionine</name>
        <dbReference type="ChEBI" id="CHEBI:59789"/>
    </ligand>
</feature>
<keyword evidence="4" id="KW-0460">Magnesium</keyword>
<keyword evidence="2 4" id="KW-0808">Transferase</keyword>
<comment type="subunit">
    <text evidence="4">Homodimer.</text>
</comment>
<dbReference type="Pfam" id="PF01596">
    <property type="entry name" value="Methyltransf_3"/>
    <property type="match status" value="1"/>
</dbReference>
<dbReference type="GO" id="GO:0008171">
    <property type="term" value="F:O-methyltransferase activity"/>
    <property type="evidence" value="ECO:0007669"/>
    <property type="project" value="InterPro"/>
</dbReference>
<evidence type="ECO:0000256" key="1">
    <source>
        <dbReference type="ARBA" id="ARBA00022603"/>
    </source>
</evidence>